<dbReference type="SUPFAM" id="SSF52047">
    <property type="entry name" value="RNI-like"/>
    <property type="match status" value="1"/>
</dbReference>
<gene>
    <name evidence="1" type="ORF">R3P38DRAFT_2844205</name>
</gene>
<protein>
    <recommendedName>
        <fullName evidence="3">F-box domain-containing protein</fullName>
    </recommendedName>
</protein>
<reference evidence="1 2" key="1">
    <citation type="journal article" date="2024" name="J Genomics">
        <title>Draft genome sequencing and assembly of Favolaschia claudopus CIRM-BRFM 2984 isolated from oak limbs.</title>
        <authorList>
            <person name="Navarro D."/>
            <person name="Drula E."/>
            <person name="Chaduli D."/>
            <person name="Cazenave R."/>
            <person name="Ahrendt S."/>
            <person name="Wang J."/>
            <person name="Lipzen A."/>
            <person name="Daum C."/>
            <person name="Barry K."/>
            <person name="Grigoriev I.V."/>
            <person name="Favel A."/>
            <person name="Rosso M.N."/>
            <person name="Martin F."/>
        </authorList>
    </citation>
    <scope>NUCLEOTIDE SEQUENCE [LARGE SCALE GENOMIC DNA]</scope>
    <source>
        <strain evidence="1 2">CIRM-BRFM 2984</strain>
    </source>
</reference>
<proteinExistence type="predicted"/>
<name>A0AAW0E1V6_9AGAR</name>
<organism evidence="1 2">
    <name type="scientific">Favolaschia claudopus</name>
    <dbReference type="NCBI Taxonomy" id="2862362"/>
    <lineage>
        <taxon>Eukaryota</taxon>
        <taxon>Fungi</taxon>
        <taxon>Dikarya</taxon>
        <taxon>Basidiomycota</taxon>
        <taxon>Agaricomycotina</taxon>
        <taxon>Agaricomycetes</taxon>
        <taxon>Agaricomycetidae</taxon>
        <taxon>Agaricales</taxon>
        <taxon>Marasmiineae</taxon>
        <taxon>Mycenaceae</taxon>
        <taxon>Favolaschia</taxon>
    </lineage>
</organism>
<comment type="caution">
    <text evidence="1">The sequence shown here is derived from an EMBL/GenBank/DDBJ whole genome shotgun (WGS) entry which is preliminary data.</text>
</comment>
<dbReference type="InterPro" id="IPR032675">
    <property type="entry name" value="LRR_dom_sf"/>
</dbReference>
<evidence type="ECO:0000313" key="2">
    <source>
        <dbReference type="Proteomes" id="UP001362999"/>
    </source>
</evidence>
<evidence type="ECO:0000313" key="1">
    <source>
        <dbReference type="EMBL" id="KAK7058062.1"/>
    </source>
</evidence>
<sequence length="362" mass="42189">MSRPTHKPIHDWFPNELLASMIRHSPVSDLFALCTVSPTPVLYRTVVIYSTPRTLELFRTLEEREQGAGPPLTPHIRCFRIHQNFDLRVNLHKPLPPLLMNALTHHLAQMRLLDTLDLSSPNALNFTEVLEDIYFPKLSRLRLLLTDETAARFPAFLNRHRTIVDLGFGPFLNEGMELSGRIRLPNLRIYDGPSSLLSFFELHTTSLEQACLQWFPLNRDIVRPFAYLASLSPRLKTLVVISMFSTLGVVPILESVVKHLRDIQILRFQTPKQEHFFHISEDDLTKVANHLKKLPMLTVLEFPRRRFTLESESDEKITDALKLWRSACPKLSEVTFHDSRWQWAQGRWFPMDKNRNLDHMLY</sequence>
<evidence type="ECO:0008006" key="3">
    <source>
        <dbReference type="Google" id="ProtNLM"/>
    </source>
</evidence>
<dbReference type="EMBL" id="JAWWNJ010000004">
    <property type="protein sequence ID" value="KAK7058062.1"/>
    <property type="molecule type" value="Genomic_DNA"/>
</dbReference>
<dbReference type="Gene3D" id="3.80.10.10">
    <property type="entry name" value="Ribonuclease Inhibitor"/>
    <property type="match status" value="1"/>
</dbReference>
<dbReference type="Proteomes" id="UP001362999">
    <property type="component" value="Unassembled WGS sequence"/>
</dbReference>
<accession>A0AAW0E1V6</accession>
<dbReference type="AlphaFoldDB" id="A0AAW0E1V6"/>
<keyword evidence="2" id="KW-1185">Reference proteome</keyword>